<accession>A0AAW2R0B8</accession>
<organism evidence="1">
    <name type="scientific">Sesamum radiatum</name>
    <name type="common">Black benniseed</name>
    <dbReference type="NCBI Taxonomy" id="300843"/>
    <lineage>
        <taxon>Eukaryota</taxon>
        <taxon>Viridiplantae</taxon>
        <taxon>Streptophyta</taxon>
        <taxon>Embryophyta</taxon>
        <taxon>Tracheophyta</taxon>
        <taxon>Spermatophyta</taxon>
        <taxon>Magnoliopsida</taxon>
        <taxon>eudicotyledons</taxon>
        <taxon>Gunneridae</taxon>
        <taxon>Pentapetalae</taxon>
        <taxon>asterids</taxon>
        <taxon>lamiids</taxon>
        <taxon>Lamiales</taxon>
        <taxon>Pedaliaceae</taxon>
        <taxon>Sesamum</taxon>
    </lineage>
</organism>
<reference evidence="1" key="1">
    <citation type="submission" date="2020-06" db="EMBL/GenBank/DDBJ databases">
        <authorList>
            <person name="Li T."/>
            <person name="Hu X."/>
            <person name="Zhang T."/>
            <person name="Song X."/>
            <person name="Zhang H."/>
            <person name="Dai N."/>
            <person name="Sheng W."/>
            <person name="Hou X."/>
            <person name="Wei L."/>
        </authorList>
    </citation>
    <scope>NUCLEOTIDE SEQUENCE</scope>
    <source>
        <strain evidence="1">G02</strain>
        <tissue evidence="1">Leaf</tissue>
    </source>
</reference>
<protein>
    <submittedName>
        <fullName evidence="1">Uncharacterized protein</fullName>
    </submittedName>
</protein>
<name>A0AAW2R0B8_SESRA</name>
<reference evidence="1" key="2">
    <citation type="journal article" date="2024" name="Plant">
        <title>Genomic evolution and insights into agronomic trait innovations of Sesamum species.</title>
        <authorList>
            <person name="Miao H."/>
            <person name="Wang L."/>
            <person name="Qu L."/>
            <person name="Liu H."/>
            <person name="Sun Y."/>
            <person name="Le M."/>
            <person name="Wang Q."/>
            <person name="Wei S."/>
            <person name="Zheng Y."/>
            <person name="Lin W."/>
            <person name="Duan Y."/>
            <person name="Cao H."/>
            <person name="Xiong S."/>
            <person name="Wang X."/>
            <person name="Wei L."/>
            <person name="Li C."/>
            <person name="Ma Q."/>
            <person name="Ju M."/>
            <person name="Zhao R."/>
            <person name="Li G."/>
            <person name="Mu C."/>
            <person name="Tian Q."/>
            <person name="Mei H."/>
            <person name="Zhang T."/>
            <person name="Gao T."/>
            <person name="Zhang H."/>
        </authorList>
    </citation>
    <scope>NUCLEOTIDE SEQUENCE</scope>
    <source>
        <strain evidence="1">G02</strain>
    </source>
</reference>
<comment type="caution">
    <text evidence="1">The sequence shown here is derived from an EMBL/GenBank/DDBJ whole genome shotgun (WGS) entry which is preliminary data.</text>
</comment>
<sequence>MEGGCWMLTRKSRARQVFGCWLAGRELVRSLDAGSPVVSCPGRWLLGRQSRARQVAGCWVASRELARLLAASLLGLQPAIYASCRQPLPIY</sequence>
<gene>
    <name evidence="1" type="ORF">Sradi_3244600</name>
</gene>
<evidence type="ECO:0000313" key="1">
    <source>
        <dbReference type="EMBL" id="KAL0373289.1"/>
    </source>
</evidence>
<proteinExistence type="predicted"/>
<dbReference type="EMBL" id="JACGWJ010000014">
    <property type="protein sequence ID" value="KAL0373289.1"/>
    <property type="molecule type" value="Genomic_DNA"/>
</dbReference>
<dbReference type="AlphaFoldDB" id="A0AAW2R0B8"/>